<protein>
    <submittedName>
        <fullName evidence="1">Uncharacterized protein</fullName>
    </submittedName>
</protein>
<accession>A0AA35UWH3</accession>
<dbReference type="AlphaFoldDB" id="A0AA35UWH3"/>
<dbReference type="SUPFAM" id="SSF54534">
    <property type="entry name" value="FKBP-like"/>
    <property type="match status" value="1"/>
</dbReference>
<sequence length="116" mass="13167">MDTPEGGAGRKVGEEKEIGKEGLKKKILNEGDRWDTHFNGDEVEAFRFNSMVHYVGSLLDGTRFNSSLEWELPFKFKLRLGFFRHFGWIDGFGENGWDPPGGDECVVPPNTTIHHV</sequence>
<gene>
    <name evidence="1" type="ORF">LSALG_LOCUS6417</name>
</gene>
<dbReference type="Gene3D" id="3.10.50.40">
    <property type="match status" value="1"/>
</dbReference>
<dbReference type="Proteomes" id="UP001177003">
    <property type="component" value="Chromosome 0"/>
</dbReference>
<dbReference type="GO" id="GO:0003755">
    <property type="term" value="F:peptidyl-prolyl cis-trans isomerase activity"/>
    <property type="evidence" value="ECO:0007669"/>
    <property type="project" value="InterPro"/>
</dbReference>
<evidence type="ECO:0000313" key="1">
    <source>
        <dbReference type="EMBL" id="CAI9265834.1"/>
    </source>
</evidence>
<keyword evidence="2" id="KW-1185">Reference proteome</keyword>
<organism evidence="1 2">
    <name type="scientific">Lactuca saligna</name>
    <name type="common">Willowleaf lettuce</name>
    <dbReference type="NCBI Taxonomy" id="75948"/>
    <lineage>
        <taxon>Eukaryota</taxon>
        <taxon>Viridiplantae</taxon>
        <taxon>Streptophyta</taxon>
        <taxon>Embryophyta</taxon>
        <taxon>Tracheophyta</taxon>
        <taxon>Spermatophyta</taxon>
        <taxon>Magnoliopsida</taxon>
        <taxon>eudicotyledons</taxon>
        <taxon>Gunneridae</taxon>
        <taxon>Pentapetalae</taxon>
        <taxon>asterids</taxon>
        <taxon>campanulids</taxon>
        <taxon>Asterales</taxon>
        <taxon>Asteraceae</taxon>
        <taxon>Cichorioideae</taxon>
        <taxon>Cichorieae</taxon>
        <taxon>Lactucinae</taxon>
        <taxon>Lactuca</taxon>
    </lineage>
</organism>
<dbReference type="EMBL" id="OX465086">
    <property type="protein sequence ID" value="CAI9265834.1"/>
    <property type="molecule type" value="Genomic_DNA"/>
</dbReference>
<proteinExistence type="predicted"/>
<reference evidence="1" key="1">
    <citation type="submission" date="2023-04" db="EMBL/GenBank/DDBJ databases">
        <authorList>
            <person name="Vijverberg K."/>
            <person name="Xiong W."/>
            <person name="Schranz E."/>
        </authorList>
    </citation>
    <scope>NUCLEOTIDE SEQUENCE</scope>
</reference>
<evidence type="ECO:0000313" key="2">
    <source>
        <dbReference type="Proteomes" id="UP001177003"/>
    </source>
</evidence>
<name>A0AA35UWH3_LACSI</name>
<dbReference type="InterPro" id="IPR046357">
    <property type="entry name" value="PPIase_dom_sf"/>
</dbReference>